<reference evidence="2 3" key="1">
    <citation type="submission" date="2024-01" db="EMBL/GenBank/DDBJ databases">
        <title>The genomes of 5 underutilized Papilionoideae crops provide insights into root nodulation and disease resistanc.</title>
        <authorList>
            <person name="Yuan L."/>
        </authorList>
    </citation>
    <scope>NUCLEOTIDE SEQUENCE [LARGE SCALE GENOMIC DNA]</scope>
    <source>
        <strain evidence="2">ZHUSHIDOU_FW_LH</strain>
        <tissue evidence="2">Leaf</tissue>
    </source>
</reference>
<name>A0AAN9I8S9_CROPI</name>
<dbReference type="EMBL" id="JAYWIO010000004">
    <property type="protein sequence ID" value="KAK7267880.1"/>
    <property type="molecule type" value="Genomic_DNA"/>
</dbReference>
<feature type="region of interest" description="Disordered" evidence="1">
    <location>
        <begin position="109"/>
        <end position="130"/>
    </location>
</feature>
<evidence type="ECO:0000256" key="1">
    <source>
        <dbReference type="SAM" id="MobiDB-lite"/>
    </source>
</evidence>
<proteinExistence type="predicted"/>
<feature type="compositionally biased region" description="Polar residues" evidence="1">
    <location>
        <begin position="12"/>
        <end position="31"/>
    </location>
</feature>
<dbReference type="Proteomes" id="UP001372338">
    <property type="component" value="Unassembled WGS sequence"/>
</dbReference>
<organism evidence="2 3">
    <name type="scientific">Crotalaria pallida</name>
    <name type="common">Smooth rattlebox</name>
    <name type="synonym">Crotalaria striata</name>
    <dbReference type="NCBI Taxonomy" id="3830"/>
    <lineage>
        <taxon>Eukaryota</taxon>
        <taxon>Viridiplantae</taxon>
        <taxon>Streptophyta</taxon>
        <taxon>Embryophyta</taxon>
        <taxon>Tracheophyta</taxon>
        <taxon>Spermatophyta</taxon>
        <taxon>Magnoliopsida</taxon>
        <taxon>eudicotyledons</taxon>
        <taxon>Gunneridae</taxon>
        <taxon>Pentapetalae</taxon>
        <taxon>rosids</taxon>
        <taxon>fabids</taxon>
        <taxon>Fabales</taxon>
        <taxon>Fabaceae</taxon>
        <taxon>Papilionoideae</taxon>
        <taxon>50 kb inversion clade</taxon>
        <taxon>genistoids sensu lato</taxon>
        <taxon>core genistoids</taxon>
        <taxon>Crotalarieae</taxon>
        <taxon>Crotalaria</taxon>
    </lineage>
</organism>
<keyword evidence="3" id="KW-1185">Reference proteome</keyword>
<gene>
    <name evidence="2" type="ORF">RIF29_20560</name>
</gene>
<sequence>MPKNYASRSKEASNNNAAPISNGPKQGSNNKKILQVSTAIETFEAHASPPPAVATRKQREKAILEKLSKIQNAQWNQYVHNKAISEEVLSQHVVQRTDEELAQIHHLLGMGNWDPGSSNKPPDKEKEMKEQDLLMLERESPLQQVNGSSSH</sequence>
<evidence type="ECO:0000313" key="3">
    <source>
        <dbReference type="Proteomes" id="UP001372338"/>
    </source>
</evidence>
<feature type="compositionally biased region" description="Basic and acidic residues" evidence="1">
    <location>
        <begin position="121"/>
        <end position="130"/>
    </location>
</feature>
<protein>
    <submittedName>
        <fullName evidence="2">Uncharacterized protein</fullName>
    </submittedName>
</protein>
<dbReference type="AlphaFoldDB" id="A0AAN9I8S9"/>
<feature type="region of interest" description="Disordered" evidence="1">
    <location>
        <begin position="1"/>
        <end position="31"/>
    </location>
</feature>
<comment type="caution">
    <text evidence="2">The sequence shown here is derived from an EMBL/GenBank/DDBJ whole genome shotgun (WGS) entry which is preliminary data.</text>
</comment>
<accession>A0AAN9I8S9</accession>
<evidence type="ECO:0000313" key="2">
    <source>
        <dbReference type="EMBL" id="KAK7267880.1"/>
    </source>
</evidence>